<dbReference type="PROSITE" id="PS50931">
    <property type="entry name" value="HTH_LYSR"/>
    <property type="match status" value="1"/>
</dbReference>
<accession>A0A0F5FQ13</accession>
<keyword evidence="7" id="KW-1185">Reference proteome</keyword>
<dbReference type="STRING" id="443610.VE25_15240"/>
<dbReference type="PANTHER" id="PTHR30537">
    <property type="entry name" value="HTH-TYPE TRANSCRIPTIONAL REGULATOR"/>
    <property type="match status" value="1"/>
</dbReference>
<dbReference type="GO" id="GO:0043565">
    <property type="term" value="F:sequence-specific DNA binding"/>
    <property type="evidence" value="ECO:0007669"/>
    <property type="project" value="TreeGrafter"/>
</dbReference>
<dbReference type="Proteomes" id="UP000033632">
    <property type="component" value="Unassembled WGS sequence"/>
</dbReference>
<reference evidence="6 7" key="1">
    <citation type="submission" date="2015-03" db="EMBL/GenBank/DDBJ databases">
        <authorList>
            <person name="Hassan Y.I."/>
            <person name="Lepp D."/>
            <person name="Li X.-Z."/>
            <person name="Zhou T."/>
        </authorList>
    </citation>
    <scope>NUCLEOTIDE SEQUENCE [LARGE SCALE GENOMIC DNA]</scope>
    <source>
        <strain evidence="6 7">BD-c194</strain>
    </source>
</reference>
<dbReference type="Gene3D" id="1.10.10.10">
    <property type="entry name" value="Winged helix-like DNA-binding domain superfamily/Winged helix DNA-binding domain"/>
    <property type="match status" value="1"/>
</dbReference>
<dbReference type="InterPro" id="IPR005119">
    <property type="entry name" value="LysR_subst-bd"/>
</dbReference>
<dbReference type="PANTHER" id="PTHR30537:SF3">
    <property type="entry name" value="TRANSCRIPTIONAL REGULATORY PROTEIN"/>
    <property type="match status" value="1"/>
</dbReference>
<dbReference type="InterPro" id="IPR036390">
    <property type="entry name" value="WH_DNA-bd_sf"/>
</dbReference>
<dbReference type="SUPFAM" id="SSF53850">
    <property type="entry name" value="Periplasmic binding protein-like II"/>
    <property type="match status" value="1"/>
</dbReference>
<evidence type="ECO:0000256" key="1">
    <source>
        <dbReference type="ARBA" id="ARBA00009437"/>
    </source>
</evidence>
<dbReference type="PRINTS" id="PR00039">
    <property type="entry name" value="HTHLYSR"/>
</dbReference>
<dbReference type="EMBL" id="JZEX01000125">
    <property type="protein sequence ID" value="KKB10984.1"/>
    <property type="molecule type" value="Genomic_DNA"/>
</dbReference>
<dbReference type="GO" id="GO:0003700">
    <property type="term" value="F:DNA-binding transcription factor activity"/>
    <property type="evidence" value="ECO:0007669"/>
    <property type="project" value="InterPro"/>
</dbReference>
<dbReference type="SUPFAM" id="SSF46785">
    <property type="entry name" value="Winged helix' DNA-binding domain"/>
    <property type="match status" value="1"/>
</dbReference>
<evidence type="ECO:0000256" key="3">
    <source>
        <dbReference type="ARBA" id="ARBA00023125"/>
    </source>
</evidence>
<dbReference type="Pfam" id="PF00126">
    <property type="entry name" value="HTH_1"/>
    <property type="match status" value="1"/>
</dbReference>
<organism evidence="6 7">
    <name type="scientific">Devosia geojensis</name>
    <dbReference type="NCBI Taxonomy" id="443610"/>
    <lineage>
        <taxon>Bacteria</taxon>
        <taxon>Pseudomonadati</taxon>
        <taxon>Pseudomonadota</taxon>
        <taxon>Alphaproteobacteria</taxon>
        <taxon>Hyphomicrobiales</taxon>
        <taxon>Devosiaceae</taxon>
        <taxon>Devosia</taxon>
    </lineage>
</organism>
<dbReference type="Pfam" id="PF03466">
    <property type="entry name" value="LysR_substrate"/>
    <property type="match status" value="1"/>
</dbReference>
<evidence type="ECO:0000313" key="6">
    <source>
        <dbReference type="EMBL" id="KKB10984.1"/>
    </source>
</evidence>
<dbReference type="GO" id="GO:0006351">
    <property type="term" value="P:DNA-templated transcription"/>
    <property type="evidence" value="ECO:0007669"/>
    <property type="project" value="TreeGrafter"/>
</dbReference>
<evidence type="ECO:0000256" key="4">
    <source>
        <dbReference type="ARBA" id="ARBA00023163"/>
    </source>
</evidence>
<keyword evidence="2" id="KW-0805">Transcription regulation</keyword>
<dbReference type="InterPro" id="IPR036388">
    <property type="entry name" value="WH-like_DNA-bd_sf"/>
</dbReference>
<dbReference type="FunFam" id="1.10.10.10:FF:000001">
    <property type="entry name" value="LysR family transcriptional regulator"/>
    <property type="match status" value="1"/>
</dbReference>
<evidence type="ECO:0000259" key="5">
    <source>
        <dbReference type="PROSITE" id="PS50931"/>
    </source>
</evidence>
<name>A0A0F5FQ13_9HYPH</name>
<gene>
    <name evidence="6" type="ORF">VE25_15240</name>
</gene>
<proteinExistence type="inferred from homology"/>
<dbReference type="InterPro" id="IPR000847">
    <property type="entry name" value="LysR_HTH_N"/>
</dbReference>
<dbReference type="PATRIC" id="fig|443610.3.peg.1320"/>
<dbReference type="Gene3D" id="3.40.190.290">
    <property type="match status" value="1"/>
</dbReference>
<dbReference type="AlphaFoldDB" id="A0A0F5FQ13"/>
<comment type="similarity">
    <text evidence="1">Belongs to the LysR transcriptional regulatory family.</text>
</comment>
<sequence>MADFDWNHMRAFLATVERGSLSAAARRLRLTQPTLSRQIAALEDELGILLFERVGKRLELTEAGERLAGHVREMGAAADRVGLAASGQSSEVEGVVRITTIDVFAACVLPSIMQRLAAVAPGIVLEVIASNAIDDLMRREADIAIRHIQPSQPELIARRCPDSQIGLYAATRFLDAVGRPVTPEDCARLPFIGFPESELLIKELNARGIPLRDDALRWRCASSLINWQLIRDGFGYGIMFREAVKDTAGVEAILPDMAPITAPMWLVAHRELYTSRRIRLVFDALYDELSRRNLPSG</sequence>
<dbReference type="RefSeq" id="WP_046109504.1">
    <property type="nucleotide sequence ID" value="NZ_JZEX01000125.1"/>
</dbReference>
<comment type="caution">
    <text evidence="6">The sequence shown here is derived from an EMBL/GenBank/DDBJ whole genome shotgun (WGS) entry which is preliminary data.</text>
</comment>
<dbReference type="InterPro" id="IPR058163">
    <property type="entry name" value="LysR-type_TF_proteobact-type"/>
</dbReference>
<evidence type="ECO:0000256" key="2">
    <source>
        <dbReference type="ARBA" id="ARBA00023015"/>
    </source>
</evidence>
<feature type="domain" description="HTH lysR-type" evidence="5">
    <location>
        <begin position="4"/>
        <end position="61"/>
    </location>
</feature>
<keyword evidence="4" id="KW-0804">Transcription</keyword>
<evidence type="ECO:0000313" key="7">
    <source>
        <dbReference type="Proteomes" id="UP000033632"/>
    </source>
</evidence>
<dbReference type="CDD" id="cd05466">
    <property type="entry name" value="PBP2_LTTR_substrate"/>
    <property type="match status" value="1"/>
</dbReference>
<protein>
    <submittedName>
        <fullName evidence="6">LysR family transcriptional regulator</fullName>
    </submittedName>
</protein>
<keyword evidence="3" id="KW-0238">DNA-binding</keyword>